<dbReference type="PIRSF" id="PIRSF032067">
    <property type="entry name" value="Cyanophycinase"/>
    <property type="match status" value="1"/>
</dbReference>
<dbReference type="OrthoDB" id="4666063at2759"/>
<dbReference type="EC" id="3.4.15.6" evidence="4"/>
<evidence type="ECO:0000256" key="3">
    <source>
        <dbReference type="ARBA" id="ARBA00006534"/>
    </source>
</evidence>
<comment type="function">
    <text evidence="2">Exopeptidase that catalyzes the hydrolytic cleavage of multi-L-arginyl-poly-L-aspartic acid (cyanophycin; a water-insoluble reserve polymer) into aspartate-arginine dipeptides.</text>
</comment>
<evidence type="ECO:0000256" key="2">
    <source>
        <dbReference type="ARBA" id="ARBA00002039"/>
    </source>
</evidence>
<comment type="catalytic activity">
    <reaction evidence="1">
        <text>[L-4-(L-arginin-2-N-yl)aspartate](n) + H2O = [L-4-(L-arginin-2-N-yl)aspartate](n-1) + L-4-(L-arginin-2-N-yl)aspartate</text>
        <dbReference type="Rhea" id="RHEA:12845"/>
        <dbReference type="Rhea" id="RHEA-COMP:13728"/>
        <dbReference type="Rhea" id="RHEA-COMP:13734"/>
        <dbReference type="ChEBI" id="CHEBI:15377"/>
        <dbReference type="ChEBI" id="CHEBI:137986"/>
        <dbReference type="ChEBI" id="CHEBI:137991"/>
        <dbReference type="EC" id="3.4.15.6"/>
    </reaction>
</comment>
<dbReference type="GO" id="GO:0006508">
    <property type="term" value="P:proteolysis"/>
    <property type="evidence" value="ECO:0007669"/>
    <property type="project" value="UniProtKB-KW"/>
</dbReference>
<evidence type="ECO:0000256" key="4">
    <source>
        <dbReference type="ARBA" id="ARBA00013115"/>
    </source>
</evidence>
<dbReference type="NCBIfam" id="TIGR02069">
    <property type="entry name" value="cyanophycinase"/>
    <property type="match status" value="1"/>
</dbReference>
<dbReference type="InterPro" id="IPR005320">
    <property type="entry name" value="Peptidase_S51"/>
</dbReference>
<evidence type="ECO:0000256" key="1">
    <source>
        <dbReference type="ARBA" id="ARBA00001092"/>
    </source>
</evidence>
<keyword evidence="7" id="KW-0378">Hydrolase</keyword>
<keyword evidence="9" id="KW-0732">Signal</keyword>
<keyword evidence="8" id="KW-0720">Serine protease</keyword>
<dbReference type="EnsemblMetazoa" id="G15675.2">
    <property type="protein sequence ID" value="G15675.2:cds"/>
    <property type="gene ID" value="G15675"/>
</dbReference>
<dbReference type="GO" id="GO:0008241">
    <property type="term" value="F:peptidyl-dipeptidase activity"/>
    <property type="evidence" value="ECO:0007669"/>
    <property type="project" value="UniProtKB-EC"/>
</dbReference>
<keyword evidence="6" id="KW-0645">Protease</keyword>
<dbReference type="EnsemblMetazoa" id="G15675.1">
    <property type="protein sequence ID" value="G15675.1:cds"/>
    <property type="gene ID" value="G15675"/>
</dbReference>
<dbReference type="Gene3D" id="3.40.50.880">
    <property type="match status" value="1"/>
</dbReference>
<dbReference type="PANTHER" id="PTHR36175">
    <property type="entry name" value="CYANOPHYCINASE"/>
    <property type="match status" value="1"/>
</dbReference>
<reference evidence="10" key="1">
    <citation type="submission" date="2022-08" db="UniProtKB">
        <authorList>
            <consortium name="EnsemblMetazoa"/>
        </authorList>
    </citation>
    <scope>IDENTIFICATION</scope>
    <source>
        <strain evidence="10">05x7-T-G4-1.051#20</strain>
    </source>
</reference>
<keyword evidence="11" id="KW-1185">Reference proteome</keyword>
<evidence type="ECO:0000313" key="11">
    <source>
        <dbReference type="Proteomes" id="UP000005408"/>
    </source>
</evidence>
<dbReference type="PANTHER" id="PTHR36175:SF1">
    <property type="entry name" value="CYANOPHYCINASE"/>
    <property type="match status" value="1"/>
</dbReference>
<protein>
    <recommendedName>
        <fullName evidence="5">Cyanophycinase</fullName>
        <ecNumber evidence="4">3.4.15.6</ecNumber>
    </recommendedName>
</protein>
<dbReference type="Pfam" id="PF03575">
    <property type="entry name" value="Peptidase_S51"/>
    <property type="match status" value="1"/>
</dbReference>
<comment type="similarity">
    <text evidence="3">Belongs to the peptidase S51 family.</text>
</comment>
<organism evidence="10 11">
    <name type="scientific">Magallana gigas</name>
    <name type="common">Pacific oyster</name>
    <name type="synonym">Crassostrea gigas</name>
    <dbReference type="NCBI Taxonomy" id="29159"/>
    <lineage>
        <taxon>Eukaryota</taxon>
        <taxon>Metazoa</taxon>
        <taxon>Spiralia</taxon>
        <taxon>Lophotrochozoa</taxon>
        <taxon>Mollusca</taxon>
        <taxon>Bivalvia</taxon>
        <taxon>Autobranchia</taxon>
        <taxon>Pteriomorphia</taxon>
        <taxon>Ostreida</taxon>
        <taxon>Ostreoidea</taxon>
        <taxon>Ostreidae</taxon>
        <taxon>Magallana</taxon>
    </lineage>
</organism>
<dbReference type="InterPro" id="IPR011811">
    <property type="entry name" value="Peptidase_S51_cyanophycinase"/>
</dbReference>
<feature type="chain" id="PRO_5042430881" description="Cyanophycinase" evidence="9">
    <location>
        <begin position="18"/>
        <end position="421"/>
    </location>
</feature>
<dbReference type="SUPFAM" id="SSF52317">
    <property type="entry name" value="Class I glutamine amidotransferase-like"/>
    <property type="match status" value="1"/>
</dbReference>
<feature type="signal peptide" evidence="9">
    <location>
        <begin position="1"/>
        <end position="17"/>
    </location>
</feature>
<dbReference type="OMA" id="HENYDHA"/>
<dbReference type="GO" id="GO:0008236">
    <property type="term" value="F:serine-type peptidase activity"/>
    <property type="evidence" value="ECO:0007669"/>
    <property type="project" value="UniProtKB-KW"/>
</dbReference>
<accession>A0A8W8ISL0</accession>
<evidence type="ECO:0000256" key="5">
    <source>
        <dbReference type="ARBA" id="ARBA00015719"/>
    </source>
</evidence>
<evidence type="ECO:0000313" key="10">
    <source>
        <dbReference type="EnsemblMetazoa" id="G15675.3:cds"/>
    </source>
</evidence>
<dbReference type="AlphaFoldDB" id="A0A8W8ISL0"/>
<dbReference type="CDD" id="cd03145">
    <property type="entry name" value="GAT1_cyanophycinase"/>
    <property type="match status" value="1"/>
</dbReference>
<dbReference type="EnsemblMetazoa" id="G15675.3">
    <property type="protein sequence ID" value="G15675.3:cds"/>
    <property type="gene ID" value="G15675"/>
</dbReference>
<evidence type="ECO:0000256" key="7">
    <source>
        <dbReference type="ARBA" id="ARBA00022801"/>
    </source>
</evidence>
<evidence type="ECO:0000256" key="6">
    <source>
        <dbReference type="ARBA" id="ARBA00022670"/>
    </source>
</evidence>
<evidence type="ECO:0000256" key="9">
    <source>
        <dbReference type="SAM" id="SignalP"/>
    </source>
</evidence>
<evidence type="ECO:0000256" key="8">
    <source>
        <dbReference type="ARBA" id="ARBA00022825"/>
    </source>
</evidence>
<dbReference type="Proteomes" id="UP000005408">
    <property type="component" value="Unassembled WGS sequence"/>
</dbReference>
<name>A0A8W8ISL0_MAGGI</name>
<sequence length="421" mass="46699">MDFVLLVFFLLLGACGAFILDDVALPQYYKYGKSLVLVGGALAENNSEIYNAIIEMSGGRGVAKIGIINAASLDPVGGYQYYRDVFLKYGALEANRIPIDVNHTSANADPKVVSLIRQQTGFFFGGGDQQRVIDTLYTQTPQGRMESPALAALRERFNLGAVISGTSAGTECQPNKLMINNGMSWEALRYGVHTTYSEDHPDYLVYNPSGGLGFLDGFIIDAHFSERGREGRLAVLLDETRRQFHISRGFGVDENTALVVTHAESDAITGKVIGQSGVVFIDVTHAHHDPHSIYYSISNVLFHYLTNGDQIGLRNLNISFSPRKTPMRGHENYDHALTSDDIFYGKHRNSDHKPEFTRAATSVFDSRLDTSTYGDTYESHPTFRVILTRMSHSVGFVERKSSFHTDLTSYENLVVSIAERK</sequence>
<proteinExistence type="inferred from homology"/>
<dbReference type="InterPro" id="IPR029062">
    <property type="entry name" value="Class_I_gatase-like"/>
</dbReference>